<dbReference type="EC" id="2.7.13.3" evidence="2"/>
<keyword evidence="6" id="KW-0804">Transcription</keyword>
<dbReference type="PROSITE" id="PS00041">
    <property type="entry name" value="HTH_ARAC_FAMILY_1"/>
    <property type="match status" value="1"/>
</dbReference>
<dbReference type="InterPro" id="IPR011123">
    <property type="entry name" value="Y_Y_Y"/>
</dbReference>
<protein>
    <recommendedName>
        <fullName evidence="2">histidine kinase</fullName>
        <ecNumber evidence="2">2.7.13.3</ecNumber>
    </recommendedName>
</protein>
<evidence type="ECO:0000313" key="12">
    <source>
        <dbReference type="EMBL" id="SKB86448.1"/>
    </source>
</evidence>
<dbReference type="Gene3D" id="2.130.10.10">
    <property type="entry name" value="YVTN repeat-like/Quinoprotein amine dehydrogenase"/>
    <property type="match status" value="4"/>
</dbReference>
<evidence type="ECO:0000259" key="11">
    <source>
        <dbReference type="PROSITE" id="PS50110"/>
    </source>
</evidence>
<feature type="modified residue" description="4-aspartylphosphate" evidence="7">
    <location>
        <position position="1255"/>
    </location>
</feature>
<comment type="catalytic activity">
    <reaction evidence="1">
        <text>ATP + protein L-histidine = ADP + protein N-phospho-L-histidine.</text>
        <dbReference type="EC" id="2.7.13.3"/>
    </reaction>
</comment>
<keyword evidence="4" id="KW-0805">Transcription regulation</keyword>
<dbReference type="InterPro" id="IPR011006">
    <property type="entry name" value="CheY-like_superfamily"/>
</dbReference>
<name>A0A1T5ERG0_9BACT</name>
<feature type="transmembrane region" description="Helical" evidence="8">
    <location>
        <begin position="900"/>
        <end position="924"/>
    </location>
</feature>
<dbReference type="Proteomes" id="UP000191055">
    <property type="component" value="Unassembled WGS sequence"/>
</dbReference>
<evidence type="ECO:0000256" key="2">
    <source>
        <dbReference type="ARBA" id="ARBA00012438"/>
    </source>
</evidence>
<dbReference type="Gene3D" id="1.10.287.130">
    <property type="match status" value="1"/>
</dbReference>
<dbReference type="Pfam" id="PF07495">
    <property type="entry name" value="Y_Y_Y"/>
    <property type="match status" value="1"/>
</dbReference>
<dbReference type="Gene3D" id="3.30.565.10">
    <property type="entry name" value="Histidine kinase-like ATPase, C-terminal domain"/>
    <property type="match status" value="1"/>
</dbReference>
<dbReference type="InterPro" id="IPR013783">
    <property type="entry name" value="Ig-like_fold"/>
</dbReference>
<proteinExistence type="predicted"/>
<dbReference type="CDD" id="cd00082">
    <property type="entry name" value="HisKA"/>
    <property type="match status" value="1"/>
</dbReference>
<keyword evidence="13" id="KW-1185">Reference proteome</keyword>
<evidence type="ECO:0000256" key="5">
    <source>
        <dbReference type="ARBA" id="ARBA00023125"/>
    </source>
</evidence>
<dbReference type="InterPro" id="IPR003661">
    <property type="entry name" value="HisK_dim/P_dom"/>
</dbReference>
<dbReference type="FunFam" id="2.60.40.10:FF:000791">
    <property type="entry name" value="Two-component system sensor histidine kinase/response regulator"/>
    <property type="match status" value="1"/>
</dbReference>
<dbReference type="InterPro" id="IPR005467">
    <property type="entry name" value="His_kinase_dom"/>
</dbReference>
<dbReference type="Pfam" id="PF00512">
    <property type="entry name" value="HisKA"/>
    <property type="match status" value="1"/>
</dbReference>
<accession>A0A1T5ERG0</accession>
<dbReference type="PROSITE" id="PS50109">
    <property type="entry name" value="HIS_KIN"/>
    <property type="match status" value="1"/>
</dbReference>
<dbReference type="InterPro" id="IPR018062">
    <property type="entry name" value="HTH_AraC-typ_CS"/>
</dbReference>
<feature type="domain" description="Response regulatory" evidence="11">
    <location>
        <begin position="1207"/>
        <end position="1322"/>
    </location>
</feature>
<dbReference type="SUPFAM" id="SSF46689">
    <property type="entry name" value="Homeodomain-like"/>
    <property type="match status" value="1"/>
</dbReference>
<dbReference type="SUPFAM" id="SSF63829">
    <property type="entry name" value="Calcium-dependent phosphotriesterase"/>
    <property type="match status" value="3"/>
</dbReference>
<dbReference type="CDD" id="cd17574">
    <property type="entry name" value="REC_OmpR"/>
    <property type="match status" value="1"/>
</dbReference>
<evidence type="ECO:0000256" key="3">
    <source>
        <dbReference type="ARBA" id="ARBA00022553"/>
    </source>
</evidence>
<dbReference type="FunFam" id="1.10.287.130:FF:000045">
    <property type="entry name" value="Two-component system sensor histidine kinase/response regulator"/>
    <property type="match status" value="1"/>
</dbReference>
<dbReference type="InterPro" id="IPR001789">
    <property type="entry name" value="Sig_transdc_resp-reg_receiver"/>
</dbReference>
<dbReference type="Gene3D" id="2.60.40.10">
    <property type="entry name" value="Immunoglobulins"/>
    <property type="match status" value="1"/>
</dbReference>
<dbReference type="GO" id="GO:0000155">
    <property type="term" value="F:phosphorelay sensor kinase activity"/>
    <property type="evidence" value="ECO:0007669"/>
    <property type="project" value="InterPro"/>
</dbReference>
<dbReference type="Gene3D" id="3.40.50.2300">
    <property type="match status" value="1"/>
</dbReference>
<dbReference type="InterPro" id="IPR018060">
    <property type="entry name" value="HTH_AraC"/>
</dbReference>
<dbReference type="InterPro" id="IPR004358">
    <property type="entry name" value="Sig_transdc_His_kin-like_C"/>
</dbReference>
<dbReference type="SUPFAM" id="SSF47384">
    <property type="entry name" value="Homodimeric domain of signal transducing histidine kinase"/>
    <property type="match status" value="1"/>
</dbReference>
<evidence type="ECO:0000313" key="13">
    <source>
        <dbReference type="Proteomes" id="UP000191055"/>
    </source>
</evidence>
<dbReference type="SMART" id="SM00388">
    <property type="entry name" value="HisKA"/>
    <property type="match status" value="1"/>
</dbReference>
<dbReference type="PRINTS" id="PR00344">
    <property type="entry name" value="BCTRLSENSOR"/>
</dbReference>
<organism evidence="12 13">
    <name type="scientific">Alkalitalea saponilacus</name>
    <dbReference type="NCBI Taxonomy" id="889453"/>
    <lineage>
        <taxon>Bacteria</taxon>
        <taxon>Pseudomonadati</taxon>
        <taxon>Bacteroidota</taxon>
        <taxon>Bacteroidia</taxon>
        <taxon>Marinilabiliales</taxon>
        <taxon>Marinilabiliaceae</taxon>
        <taxon>Alkalitalea</taxon>
    </lineage>
</organism>
<sequence>MLIAVMPVVLFSQVSENYTWTRYTTEDGLSQNTVMSIHQDKKGYMWYATWDGLSRFDGYNFTTYKVRPGDNVFLTSSRIDRLLEDKYGYIWLWAYGKNVSWFDPSTEEFQNVPDYFRDVTQVREIVTLHNGVTWLITEEEGGARIITDPVTKEFRSNEYSKNSGLLQSNKIRKVFADSNGNEWILTDNGISVINNGGEDLSSYFHHSVYTGSNNFNIFYTASEFDDEIWFGANSGKVWRYVKNGSRFISLQVPSVSGIVSIHTISDHEYFLATASDGLFIHNTLTGNFAHYNGHLISGNQEEIIFDTYQDSFGDIWIQQSSNSVIQYNVENSEVVSHTVGSVTRDGIGGPDFMIHEDVNGTLWIHPQGGGVYYYDRIQNKLQPFFSQESSMLTFSDRLHSMYSDRQGNLWMSTRARGLEKFVFHSSQFQILEVNTKPQFISDNDVRAILEDSRGYMWVSTKAGKVALFNSESDLIGYLGPDGKLHADIVFSNANVYTILEDRHGNIWLGTKGKGLVKAHVSQQGAGISYDLVHFRNDPGNINSLSHDDIYHIHEDEKGRIWLATYGGGINLLNYTGDGGYEFINSNNSFNNYPITKCYSVRYITTCNNAKVWVGTTNGLVVFDNPDNAMDDINFRHFTYMPGDSLCLSNNDVHNILITSKGEVFLATFGGGLNELIDPVNRSDFRFKSYTKESGLQTDVLLSAVEDPNGRIWIATENGISQFDRETKDFRNFNKTDFSRALSFSEGSAQLASNGQIWFGTNNGVLRFHPDSISRSNFVPPIVLTEFRVLNKRISPGKGEVLKKHIDATHEIKLRHNQNIISFGFAALDMKYPEAVKYAAMLEGFENEWVFLDKQRLVNYTNLPSGDYKLRVRSTNSDGIWVDNEKSVSIFISPSFWVTTWAYLTYFTLFFIIAGLSVYVLFTIYRLRHRITMEQQVSEMKLDFFTNISHELRTPLTLISGPLEQILNDPSVKDKHKESLQVVERNSSRMLRLINQILDFVKISHNKMKMTVEMIPAGEFVNRVMDNFRLMAIDHQIEFTLNDQSGGDYIWADADKFEKIIFNLLSNAFKYISGGKYIKVRIESDVERMRIYVIDNGAGIVENKKSSLFNRFESSLVKGFSRVPSTGIGLSIVKELVELHKGQIQVENTESRGTTFILSLKKGLSHFGEDVEILDETDGTETALEQGLYSEKEATEGMTLDENNALPYLLLVEDNIEVRKFILSILKHDYNVIEAGDGEEGFEKAQKYQPDIIISDLMMPVKDGMELLRDIRDNINTSHIPFIMLTAKTNEESQLEGLSRGADDYITKPFSPAYLQSRVINLLDQRRKLQLLYQGKSTVAKSDLEPDMPEVTSLDEKFLSGLKALMEENMENSDLVVEDLVGEMALSRSVFFKKLKALTGLAPIEYIKEMRLKRAAQLISIGQHNMTQIAFMVGMNDSRYFSKCFKQKYGMTPSEYKVRMSNQ</sequence>
<dbReference type="PROSITE" id="PS50110">
    <property type="entry name" value="RESPONSE_REGULATORY"/>
    <property type="match status" value="1"/>
</dbReference>
<dbReference type="InterPro" id="IPR036890">
    <property type="entry name" value="HATPase_C_sf"/>
</dbReference>
<evidence type="ECO:0000259" key="9">
    <source>
        <dbReference type="PROSITE" id="PS01124"/>
    </source>
</evidence>
<dbReference type="GO" id="GO:0043565">
    <property type="term" value="F:sequence-specific DNA binding"/>
    <property type="evidence" value="ECO:0007669"/>
    <property type="project" value="InterPro"/>
</dbReference>
<dbReference type="SUPFAM" id="SSF52172">
    <property type="entry name" value="CheY-like"/>
    <property type="match status" value="1"/>
</dbReference>
<evidence type="ECO:0000256" key="8">
    <source>
        <dbReference type="SAM" id="Phobius"/>
    </source>
</evidence>
<dbReference type="PANTHER" id="PTHR43547:SF2">
    <property type="entry name" value="HYBRID SIGNAL TRANSDUCTION HISTIDINE KINASE C"/>
    <property type="match status" value="1"/>
</dbReference>
<feature type="domain" description="HTH araC/xylS-type" evidence="9">
    <location>
        <begin position="1359"/>
        <end position="1458"/>
    </location>
</feature>
<dbReference type="EMBL" id="FUYV01000006">
    <property type="protein sequence ID" value="SKB86448.1"/>
    <property type="molecule type" value="Genomic_DNA"/>
</dbReference>
<evidence type="ECO:0000256" key="6">
    <source>
        <dbReference type="ARBA" id="ARBA00023163"/>
    </source>
</evidence>
<dbReference type="GO" id="GO:0003700">
    <property type="term" value="F:DNA-binding transcription factor activity"/>
    <property type="evidence" value="ECO:0007669"/>
    <property type="project" value="InterPro"/>
</dbReference>
<dbReference type="STRING" id="889453.SAMN03080601_01368"/>
<dbReference type="InterPro" id="IPR003594">
    <property type="entry name" value="HATPase_dom"/>
</dbReference>
<dbReference type="SUPFAM" id="SSF55874">
    <property type="entry name" value="ATPase domain of HSP90 chaperone/DNA topoisomerase II/histidine kinase"/>
    <property type="match status" value="1"/>
</dbReference>
<keyword evidence="3 7" id="KW-0597">Phosphoprotein</keyword>
<feature type="domain" description="Histidine kinase" evidence="10">
    <location>
        <begin position="946"/>
        <end position="1163"/>
    </location>
</feature>
<keyword evidence="8" id="KW-1133">Transmembrane helix</keyword>
<dbReference type="Pfam" id="PF07494">
    <property type="entry name" value="Reg_prop"/>
    <property type="match status" value="5"/>
</dbReference>
<dbReference type="InterPro" id="IPR011110">
    <property type="entry name" value="Reg_prop"/>
</dbReference>
<dbReference type="SMART" id="SM00387">
    <property type="entry name" value="HATPase_c"/>
    <property type="match status" value="1"/>
</dbReference>
<dbReference type="Pfam" id="PF12833">
    <property type="entry name" value="HTH_18"/>
    <property type="match status" value="1"/>
</dbReference>
<reference evidence="12 13" key="1">
    <citation type="submission" date="2017-02" db="EMBL/GenBank/DDBJ databases">
        <authorList>
            <person name="Peterson S.W."/>
        </authorList>
    </citation>
    <scope>NUCLEOTIDE SEQUENCE [LARGE SCALE GENOMIC DNA]</scope>
    <source>
        <strain evidence="12 13">DSM 24412</strain>
    </source>
</reference>
<dbReference type="InterPro" id="IPR036097">
    <property type="entry name" value="HisK_dim/P_sf"/>
</dbReference>
<evidence type="ECO:0000259" key="10">
    <source>
        <dbReference type="PROSITE" id="PS50109"/>
    </source>
</evidence>
<dbReference type="SMART" id="SM00342">
    <property type="entry name" value="HTH_ARAC"/>
    <property type="match status" value="1"/>
</dbReference>
<dbReference type="Pfam" id="PF00072">
    <property type="entry name" value="Response_reg"/>
    <property type="match status" value="1"/>
</dbReference>
<dbReference type="PANTHER" id="PTHR43547">
    <property type="entry name" value="TWO-COMPONENT HISTIDINE KINASE"/>
    <property type="match status" value="1"/>
</dbReference>
<keyword evidence="5" id="KW-0238">DNA-binding</keyword>
<keyword evidence="8" id="KW-0812">Transmembrane</keyword>
<dbReference type="InterPro" id="IPR015943">
    <property type="entry name" value="WD40/YVTN_repeat-like_dom_sf"/>
</dbReference>
<gene>
    <name evidence="12" type="ORF">SAMN03080601_01368</name>
</gene>
<evidence type="ECO:0000256" key="4">
    <source>
        <dbReference type="ARBA" id="ARBA00023015"/>
    </source>
</evidence>
<dbReference type="PROSITE" id="PS01124">
    <property type="entry name" value="HTH_ARAC_FAMILY_2"/>
    <property type="match status" value="1"/>
</dbReference>
<evidence type="ECO:0000256" key="7">
    <source>
        <dbReference type="PROSITE-ProRule" id="PRU00169"/>
    </source>
</evidence>
<evidence type="ECO:0000256" key="1">
    <source>
        <dbReference type="ARBA" id="ARBA00000085"/>
    </source>
</evidence>
<keyword evidence="8" id="KW-0472">Membrane</keyword>
<dbReference type="InterPro" id="IPR009057">
    <property type="entry name" value="Homeodomain-like_sf"/>
</dbReference>
<dbReference type="SMART" id="SM00448">
    <property type="entry name" value="REC"/>
    <property type="match status" value="1"/>
</dbReference>
<dbReference type="Pfam" id="PF02518">
    <property type="entry name" value="HATPase_c"/>
    <property type="match status" value="1"/>
</dbReference>
<dbReference type="Gene3D" id="1.10.10.60">
    <property type="entry name" value="Homeodomain-like"/>
    <property type="match status" value="2"/>
</dbReference>